<dbReference type="GO" id="GO:0005886">
    <property type="term" value="C:plasma membrane"/>
    <property type="evidence" value="ECO:0007669"/>
    <property type="project" value="UniProtKB-SubCell"/>
</dbReference>
<evidence type="ECO:0000259" key="7">
    <source>
        <dbReference type="PROSITE" id="PS50850"/>
    </source>
</evidence>
<accession>A0A7D3XJB8</accession>
<feature type="transmembrane region" description="Helical" evidence="6">
    <location>
        <begin position="12"/>
        <end position="35"/>
    </location>
</feature>
<evidence type="ECO:0000256" key="4">
    <source>
        <dbReference type="ARBA" id="ARBA00022989"/>
    </source>
</evidence>
<reference evidence="8 9" key="1">
    <citation type="submission" date="2020-01" db="EMBL/GenBank/DDBJ databases">
        <authorList>
            <person name="Gulvik C.A."/>
            <person name="Batra D.G."/>
        </authorList>
    </citation>
    <scope>NUCLEOTIDE SEQUENCE [LARGE SCALE GENOMIC DNA]</scope>
    <source>
        <strain evidence="8 9">W9323</strain>
    </source>
</reference>
<dbReference type="KEGG" id="kpul:GXN76_10035"/>
<feature type="transmembrane region" description="Helical" evidence="6">
    <location>
        <begin position="434"/>
        <end position="455"/>
    </location>
</feature>
<dbReference type="Gene3D" id="1.20.1720.10">
    <property type="entry name" value="Multidrug resistance protein D"/>
    <property type="match status" value="1"/>
</dbReference>
<keyword evidence="9" id="KW-1185">Reference proteome</keyword>
<feature type="transmembrane region" description="Helical" evidence="6">
    <location>
        <begin position="388"/>
        <end position="414"/>
    </location>
</feature>
<evidence type="ECO:0000256" key="2">
    <source>
        <dbReference type="ARBA" id="ARBA00022448"/>
    </source>
</evidence>
<dbReference type="Gene3D" id="1.20.1250.20">
    <property type="entry name" value="MFS general substrate transporter like domains"/>
    <property type="match status" value="1"/>
</dbReference>
<dbReference type="Proteomes" id="UP000503088">
    <property type="component" value="Chromosome"/>
</dbReference>
<sequence>MPFRKNLSLDAFIIAIFIGALDICIVAPSLTVIAADLGFPVRGVIWMIAIHLAVFVWALPLMESWGGRAGRKEWFLVSLLVYGVGSLIAGGSMTWLNLIVGRVIQALGAGGIVPLLSVEIRRLSHIKNRVWRVVIHIVLAVLLVSLPVFSSLVTWYFSWRWLFWIKIPAVLAVYALSFRFAQGGRTRRPVYQIHGVFYFGGILLSAMIAVSQIEPSKGWAALVDPGVLPFAVMALGLPVPLLMAERQASHPFFSNHLFSDFRLFLLHGVVALAGFTWVATVFVPGWMVEVHQRSPGTGGLFLSIVAASAWLTLPLARWASRNWGCQGMMAMGFVATAFAYATLALAVDPLAMTGVLILLGFGISLTLAAPVHTLLFQLVSFRYAKNGLMAIGMFRAAGGALGLILAGISFHQAAPFTGWISSAQGLPRFWGEGYQAGMLTAAGAAVLGLILTLSLPSEESRGKSGEN</sequence>
<dbReference type="GO" id="GO:0022857">
    <property type="term" value="F:transmembrane transporter activity"/>
    <property type="evidence" value="ECO:0007669"/>
    <property type="project" value="InterPro"/>
</dbReference>
<comment type="subcellular location">
    <subcellularLocation>
        <location evidence="1">Cell membrane</location>
        <topology evidence="1">Multi-pass membrane protein</topology>
    </subcellularLocation>
</comment>
<evidence type="ECO:0000313" key="9">
    <source>
        <dbReference type="Proteomes" id="UP000503088"/>
    </source>
</evidence>
<organism evidence="8 9">
    <name type="scientific">Kroppenstedtia pulmonis</name>
    <dbReference type="NCBI Taxonomy" id="1380685"/>
    <lineage>
        <taxon>Bacteria</taxon>
        <taxon>Bacillati</taxon>
        <taxon>Bacillota</taxon>
        <taxon>Bacilli</taxon>
        <taxon>Bacillales</taxon>
        <taxon>Thermoactinomycetaceae</taxon>
        <taxon>Kroppenstedtia</taxon>
    </lineage>
</organism>
<evidence type="ECO:0000256" key="6">
    <source>
        <dbReference type="SAM" id="Phobius"/>
    </source>
</evidence>
<feature type="transmembrane region" description="Helical" evidence="6">
    <location>
        <begin position="161"/>
        <end position="181"/>
    </location>
</feature>
<feature type="transmembrane region" description="Helical" evidence="6">
    <location>
        <begin position="99"/>
        <end position="118"/>
    </location>
</feature>
<evidence type="ECO:0000256" key="3">
    <source>
        <dbReference type="ARBA" id="ARBA00022692"/>
    </source>
</evidence>
<dbReference type="EMBL" id="CP048104">
    <property type="protein sequence ID" value="QKG84779.1"/>
    <property type="molecule type" value="Genomic_DNA"/>
</dbReference>
<feature type="domain" description="Major facilitator superfamily (MFS) profile" evidence="7">
    <location>
        <begin position="8"/>
        <end position="460"/>
    </location>
</feature>
<feature type="transmembrane region" description="Helical" evidence="6">
    <location>
        <begin position="130"/>
        <end position="149"/>
    </location>
</feature>
<name>A0A7D3XJB8_9BACL</name>
<feature type="transmembrane region" description="Helical" evidence="6">
    <location>
        <begin position="74"/>
        <end position="93"/>
    </location>
</feature>
<gene>
    <name evidence="8" type="ORF">GXN76_10035</name>
</gene>
<evidence type="ECO:0000256" key="5">
    <source>
        <dbReference type="ARBA" id="ARBA00023136"/>
    </source>
</evidence>
<feature type="transmembrane region" description="Helical" evidence="6">
    <location>
        <begin position="353"/>
        <end position="376"/>
    </location>
</feature>
<protein>
    <submittedName>
        <fullName evidence="8">MFS transporter</fullName>
    </submittedName>
</protein>
<keyword evidence="5 6" id="KW-0472">Membrane</keyword>
<proteinExistence type="predicted"/>
<feature type="transmembrane region" description="Helical" evidence="6">
    <location>
        <begin position="299"/>
        <end position="316"/>
    </location>
</feature>
<feature type="transmembrane region" description="Helical" evidence="6">
    <location>
        <begin position="263"/>
        <end position="287"/>
    </location>
</feature>
<keyword evidence="4 6" id="KW-1133">Transmembrane helix</keyword>
<dbReference type="Pfam" id="PF07690">
    <property type="entry name" value="MFS_1"/>
    <property type="match status" value="1"/>
</dbReference>
<dbReference type="RefSeq" id="WP_173222806.1">
    <property type="nucleotide sequence ID" value="NZ_CP048104.1"/>
</dbReference>
<feature type="transmembrane region" description="Helical" evidence="6">
    <location>
        <begin position="193"/>
        <end position="213"/>
    </location>
</feature>
<dbReference type="InterPro" id="IPR020846">
    <property type="entry name" value="MFS_dom"/>
</dbReference>
<feature type="transmembrane region" description="Helical" evidence="6">
    <location>
        <begin position="328"/>
        <end position="347"/>
    </location>
</feature>
<feature type="transmembrane region" description="Helical" evidence="6">
    <location>
        <begin position="219"/>
        <end position="242"/>
    </location>
</feature>
<dbReference type="PANTHER" id="PTHR23501">
    <property type="entry name" value="MAJOR FACILITATOR SUPERFAMILY"/>
    <property type="match status" value="1"/>
</dbReference>
<feature type="transmembrane region" description="Helical" evidence="6">
    <location>
        <begin position="41"/>
        <end position="62"/>
    </location>
</feature>
<dbReference type="AlphaFoldDB" id="A0A7D3XJB8"/>
<keyword evidence="3 6" id="KW-0812">Transmembrane</keyword>
<dbReference type="SUPFAM" id="SSF103473">
    <property type="entry name" value="MFS general substrate transporter"/>
    <property type="match status" value="1"/>
</dbReference>
<evidence type="ECO:0000313" key="8">
    <source>
        <dbReference type="EMBL" id="QKG84779.1"/>
    </source>
</evidence>
<evidence type="ECO:0000256" key="1">
    <source>
        <dbReference type="ARBA" id="ARBA00004651"/>
    </source>
</evidence>
<dbReference type="PANTHER" id="PTHR23501:SF191">
    <property type="entry name" value="VACUOLAR BASIC AMINO ACID TRANSPORTER 4"/>
    <property type="match status" value="1"/>
</dbReference>
<dbReference type="InterPro" id="IPR036259">
    <property type="entry name" value="MFS_trans_sf"/>
</dbReference>
<dbReference type="PROSITE" id="PS50850">
    <property type="entry name" value="MFS"/>
    <property type="match status" value="1"/>
</dbReference>
<keyword evidence="2" id="KW-0813">Transport</keyword>
<dbReference type="InterPro" id="IPR011701">
    <property type="entry name" value="MFS"/>
</dbReference>